<dbReference type="GO" id="GO:0005886">
    <property type="term" value="C:plasma membrane"/>
    <property type="evidence" value="ECO:0007669"/>
    <property type="project" value="TreeGrafter"/>
</dbReference>
<evidence type="ECO:0000256" key="5">
    <source>
        <dbReference type="SAM" id="Phobius"/>
    </source>
</evidence>
<evidence type="ECO:0000259" key="6">
    <source>
        <dbReference type="Pfam" id="PF01957"/>
    </source>
</evidence>
<dbReference type="Proteomes" id="UP000662914">
    <property type="component" value="Chromosome"/>
</dbReference>
<dbReference type="Pfam" id="PF01957">
    <property type="entry name" value="NfeD"/>
    <property type="match status" value="1"/>
</dbReference>
<evidence type="ECO:0000256" key="3">
    <source>
        <dbReference type="ARBA" id="ARBA00022989"/>
    </source>
</evidence>
<evidence type="ECO:0000313" key="7">
    <source>
        <dbReference type="EMBL" id="BBO20847.1"/>
    </source>
</evidence>
<accession>A0A809RWV6</accession>
<evidence type="ECO:0000256" key="2">
    <source>
        <dbReference type="ARBA" id="ARBA00022692"/>
    </source>
</evidence>
<reference evidence="7" key="1">
    <citation type="journal article" name="DNA Res.">
        <title>The physiological potential of anammox bacteria as revealed by their core genome structure.</title>
        <authorList>
            <person name="Okubo T."/>
            <person name="Toyoda A."/>
            <person name="Fukuhara K."/>
            <person name="Uchiyama I."/>
            <person name="Harigaya Y."/>
            <person name="Kuroiwa M."/>
            <person name="Suzuki T."/>
            <person name="Murakami Y."/>
            <person name="Suwa Y."/>
            <person name="Takami H."/>
        </authorList>
    </citation>
    <scope>NUCLEOTIDE SEQUENCE</scope>
    <source>
        <strain evidence="7">317325-3</strain>
    </source>
</reference>
<keyword evidence="2 5" id="KW-0812">Transmembrane</keyword>
<feature type="domain" description="NfeD-like C-terminal" evidence="6">
    <location>
        <begin position="87"/>
        <end position="145"/>
    </location>
</feature>
<feature type="transmembrane region" description="Helical" evidence="5">
    <location>
        <begin position="53"/>
        <end position="71"/>
    </location>
</feature>
<dbReference type="EMBL" id="AP021857">
    <property type="protein sequence ID" value="BBO20847.1"/>
    <property type="molecule type" value="Genomic_DNA"/>
</dbReference>
<feature type="transmembrane region" description="Helical" evidence="5">
    <location>
        <begin position="6"/>
        <end position="22"/>
    </location>
</feature>
<evidence type="ECO:0000256" key="4">
    <source>
        <dbReference type="ARBA" id="ARBA00023136"/>
    </source>
</evidence>
<dbReference type="InterPro" id="IPR002810">
    <property type="entry name" value="NfeD-like_C"/>
</dbReference>
<proteinExistence type="predicted"/>
<gene>
    <name evidence="7" type="ORF">DSYM_15460</name>
</gene>
<organism evidence="7 8">
    <name type="scientific">Candidatus Desulfobacillus denitrificans</name>
    <dbReference type="NCBI Taxonomy" id="2608985"/>
    <lineage>
        <taxon>Bacteria</taxon>
        <taxon>Pseudomonadati</taxon>
        <taxon>Pseudomonadota</taxon>
        <taxon>Betaproteobacteria</taxon>
        <taxon>Candidatus Desulfobacillus</taxon>
    </lineage>
</organism>
<evidence type="ECO:0000256" key="1">
    <source>
        <dbReference type="ARBA" id="ARBA00004141"/>
    </source>
</evidence>
<dbReference type="InterPro" id="IPR052165">
    <property type="entry name" value="Membrane_assoc_protease"/>
</dbReference>
<dbReference type="PANTHER" id="PTHR33507:SF3">
    <property type="entry name" value="INNER MEMBRANE PROTEIN YBBJ"/>
    <property type="match status" value="1"/>
</dbReference>
<keyword evidence="4 5" id="KW-0472">Membrane</keyword>
<name>A0A809RWV6_9PROT</name>
<dbReference type="KEGG" id="ddz:DSYM_15460"/>
<dbReference type="PANTHER" id="PTHR33507">
    <property type="entry name" value="INNER MEMBRANE PROTEIN YBBJ"/>
    <property type="match status" value="1"/>
</dbReference>
<keyword evidence="3 5" id="KW-1133">Transmembrane helix</keyword>
<comment type="subcellular location">
    <subcellularLocation>
        <location evidence="1">Membrane</location>
        <topology evidence="1">Multi-pass membrane protein</topology>
    </subcellularLocation>
</comment>
<dbReference type="AlphaFoldDB" id="A0A809RWV6"/>
<protein>
    <recommendedName>
        <fullName evidence="6">NfeD-like C-terminal domain-containing protein</fullName>
    </recommendedName>
</protein>
<dbReference type="Gene3D" id="2.40.50.140">
    <property type="entry name" value="Nucleic acid-binding proteins"/>
    <property type="match status" value="1"/>
</dbReference>
<sequence>MQPEWWQWAVLGIGLIIAELAIPAFFIVWFGLGALLVSIVLLVAPSLSLTAQLLTWTLASIAMVVLWFRIFKPGMHKTKIGMSDSNIVGEVGMLTRDVEPFQKGQVRFQKPFVGSEVWQCIADEKIKAGERVRVLGIEGSFLKVGKA</sequence>
<dbReference type="InterPro" id="IPR012340">
    <property type="entry name" value="NA-bd_OB-fold"/>
</dbReference>
<evidence type="ECO:0000313" key="8">
    <source>
        <dbReference type="Proteomes" id="UP000662914"/>
    </source>
</evidence>
<dbReference type="SUPFAM" id="SSF141322">
    <property type="entry name" value="NfeD domain-like"/>
    <property type="match status" value="1"/>
</dbReference>